<accession>A0ACC1NUT2</accession>
<dbReference type="Proteomes" id="UP001143910">
    <property type="component" value="Unassembled WGS sequence"/>
</dbReference>
<reference evidence="1" key="1">
    <citation type="submission" date="2022-08" db="EMBL/GenBank/DDBJ databases">
        <title>Genome Sequence of Lecanicillium fungicola.</title>
        <authorList>
            <person name="Buettner E."/>
        </authorList>
    </citation>
    <scope>NUCLEOTIDE SEQUENCE</scope>
    <source>
        <strain evidence="1">Babe33</strain>
    </source>
</reference>
<name>A0ACC1NUT2_9HYPO</name>
<proteinExistence type="predicted"/>
<evidence type="ECO:0000313" key="1">
    <source>
        <dbReference type="EMBL" id="KAJ2982667.1"/>
    </source>
</evidence>
<dbReference type="EMBL" id="JANJQO010000064">
    <property type="protein sequence ID" value="KAJ2982667.1"/>
    <property type="molecule type" value="Genomic_DNA"/>
</dbReference>
<evidence type="ECO:0000313" key="2">
    <source>
        <dbReference type="Proteomes" id="UP001143910"/>
    </source>
</evidence>
<sequence length="194" mass="20123">MLSSQAKMMSLALLPALSVNAGSIPLASRSIIPGWSCPGPLENGPNFNIATADMQALATAIQTNTLSSGSLDDSILIKASHGIVIKAGSVQVCVQNDYLFENAHYARSDIALIVAQAMYNCCGGQANLQTICNVKPWATLTGDTGLKAIATVGAAGDECKGAPTASDYLDDAQIVYKTGKTFWGIFGPLLTGEP</sequence>
<keyword evidence="2" id="KW-1185">Reference proteome</keyword>
<comment type="caution">
    <text evidence="1">The sequence shown here is derived from an EMBL/GenBank/DDBJ whole genome shotgun (WGS) entry which is preliminary data.</text>
</comment>
<organism evidence="1 2">
    <name type="scientific">Zarea fungicola</name>
    <dbReference type="NCBI Taxonomy" id="93591"/>
    <lineage>
        <taxon>Eukaryota</taxon>
        <taxon>Fungi</taxon>
        <taxon>Dikarya</taxon>
        <taxon>Ascomycota</taxon>
        <taxon>Pezizomycotina</taxon>
        <taxon>Sordariomycetes</taxon>
        <taxon>Hypocreomycetidae</taxon>
        <taxon>Hypocreales</taxon>
        <taxon>Cordycipitaceae</taxon>
        <taxon>Zarea</taxon>
    </lineage>
</organism>
<gene>
    <name evidence="1" type="ORF">NQ176_g1239</name>
</gene>
<protein>
    <submittedName>
        <fullName evidence="1">Uncharacterized protein</fullName>
    </submittedName>
</protein>